<evidence type="ECO:0000256" key="3">
    <source>
        <dbReference type="PROSITE-ProRule" id="PRU00339"/>
    </source>
</evidence>
<evidence type="ECO:0000256" key="2">
    <source>
        <dbReference type="ARBA" id="ARBA00022803"/>
    </source>
</evidence>
<keyword evidence="1" id="KW-0677">Repeat</keyword>
<gene>
    <name evidence="5" type="ORF">FH972_026189</name>
</gene>
<sequence>MAAVAKVGLKAAKSALDSQNYTEAINQARTVLEADPKNYFGSVFLGRAQEKQGNLEDAAKAYEAATKIKPDDELAWKGLCAVCETQGPKAIPRYIPAALGLAQVYAEKSDHHQCQTTIDKLVDFVRANGTRSEFKDALKLLLPSSPIYDFLEGRLQAPVLTYTRLAEITEAEESERINKEVGERRTRLGAKISQVKAEVTREIFGKSELETLYKNIIDWSSDDDVRREYEEKLVRRVYEHLLALSPENKKEKRLEVTKLAHEMVIIKHPYRLAWDLELEWKDFENIDDLDKGILREFVLFFPDSGVAKIIQAYNGQAVKPKAPKQVGSEEEKEEEKKKPKDEFTEDITPLSTEERLLMLSEGTDDAKDSPFAHRLTAEYYLQIEEYESSADASRKALNLIASEAHKSGLCFEENNDAVKTCLGTSLVYYLSPKNHPEAQTLFNDVLSRKPNSTAALLGVGLVYEEQELYSEAASFLERASQRDPDNVRIGAEASWCRAQMGQLETGLQQLQDFFEKIATTKNASLELKALISYRVGKLLWAIRKDKTSRKDRKGAYAYFIAAIKANPFLAPPYTGLGLYYADYAKDKRRARQCFQKAFELSSTEVKAAERLARSFADDSEWDIVEIITQRVVDSGVVKPAPGSKKRGISWPFAAMGVVQMNKQDYSKAVVSFQAALRIAPQDYNSWVGLGESYHSSGRYNAGRRALDYAISIRQSTDDNKYDDAWFADYMLANVHRELGEYDDALSGYRTVLDKRPHEFGVSIALLQTLIERAQHSLETGFFGDAIDGAKQAIVAAGKMDRSYYNAFNFWKAVGDACMIFSRVPNRKEELPVSSLLPLMDSESVANDDFVAFINKSLPDRFFDEVTLLSCLYAGMRSHRNSIAVSQQDFHALAVGWYNLGWTQYWTSHTEALSNSKSSTKFSKLAVRSFKRAIELEAGNADFWNALGIVTTNLNPKIAQHSFVRSLHLNERSARTWTDLGTLYLLQNDHELAHQAFARAQSTDPEYPFAWLGEGLIALLVGDMKEAISHFTHGVDIADSSVTAVKSHYLSAAFDHILSTSGEAAALVGPIFAAQQLQSLALSITPYRHLLALLQERVGDYSAAVDLLQAACDSAEATYEANESPEALAQYIRAKCDLARNQLAIRAFEAAAENAETTLDLSADDDAASMGLSIVDRTKCRLSAHMTAGLAHYHLQATDAAIAMFRSALEESDSAPNIVCLLAQMLWASGETQQRAIAKDQLFAAIETHAGHVGATTLLGAVALLEDDADTSAAMAENLQALRTDAALSAPQRQKIERLLADTAELDTTDDNIVNVVSAEVFRSIMLRPASLVGWSTLAQASGDAYAAEMAAKTAQGSVPPRGSLGAEDLAKTFAGTGGAGDTQRAIMAAPWIRDGWASLAECVS</sequence>
<dbReference type="InterPro" id="IPR011990">
    <property type="entry name" value="TPR-like_helical_dom_sf"/>
</dbReference>
<name>A0A5N6L3A9_9ROSI</name>
<dbReference type="GO" id="GO:0006401">
    <property type="term" value="P:RNA catabolic process"/>
    <property type="evidence" value="ECO:0007669"/>
    <property type="project" value="InterPro"/>
</dbReference>
<feature type="region of interest" description="Disordered" evidence="4">
    <location>
        <begin position="320"/>
        <end position="345"/>
    </location>
</feature>
<dbReference type="PANTHER" id="PTHR15704:SF7">
    <property type="entry name" value="SUPERKILLER COMPLEX PROTEIN 3"/>
    <property type="match status" value="1"/>
</dbReference>
<dbReference type="PROSITE" id="PS50005">
    <property type="entry name" value="TPR"/>
    <property type="match status" value="5"/>
</dbReference>
<evidence type="ECO:0000256" key="1">
    <source>
        <dbReference type="ARBA" id="ARBA00022737"/>
    </source>
</evidence>
<protein>
    <submittedName>
        <fullName evidence="5">Uncharacterized protein</fullName>
    </submittedName>
</protein>
<dbReference type="Pfam" id="PF13174">
    <property type="entry name" value="TPR_6"/>
    <property type="match status" value="1"/>
</dbReference>
<dbReference type="InterPro" id="IPR040962">
    <property type="entry name" value="TPR_22"/>
</dbReference>
<feature type="repeat" description="TPR" evidence="3">
    <location>
        <begin position="39"/>
        <end position="72"/>
    </location>
</feature>
<feature type="repeat" description="TPR" evidence="3">
    <location>
        <begin position="453"/>
        <end position="486"/>
    </location>
</feature>
<dbReference type="InterPro" id="IPR019734">
    <property type="entry name" value="TPR_rpt"/>
</dbReference>
<evidence type="ECO:0000313" key="5">
    <source>
        <dbReference type="EMBL" id="KAB8659300.1"/>
    </source>
</evidence>
<organism evidence="5 6">
    <name type="scientific">Carpinus fangiana</name>
    <dbReference type="NCBI Taxonomy" id="176857"/>
    <lineage>
        <taxon>Eukaryota</taxon>
        <taxon>Viridiplantae</taxon>
        <taxon>Streptophyta</taxon>
        <taxon>Embryophyta</taxon>
        <taxon>Tracheophyta</taxon>
        <taxon>Spermatophyta</taxon>
        <taxon>Magnoliopsida</taxon>
        <taxon>eudicotyledons</taxon>
        <taxon>Gunneridae</taxon>
        <taxon>Pentapetalae</taxon>
        <taxon>rosids</taxon>
        <taxon>fabids</taxon>
        <taxon>Fagales</taxon>
        <taxon>Betulaceae</taxon>
        <taxon>Carpinus</taxon>
    </lineage>
</organism>
<reference evidence="5 6" key="1">
    <citation type="submission" date="2019-06" db="EMBL/GenBank/DDBJ databases">
        <title>A chromosomal-level reference genome of Carpinus fangiana (Coryloideae, Betulaceae).</title>
        <authorList>
            <person name="Yang X."/>
            <person name="Wang Z."/>
            <person name="Zhang L."/>
            <person name="Hao G."/>
            <person name="Liu J."/>
            <person name="Yang Y."/>
        </authorList>
    </citation>
    <scope>NUCLEOTIDE SEQUENCE [LARGE SCALE GENOMIC DNA]</scope>
    <source>
        <strain evidence="5">Cfa_2016G</strain>
        <tissue evidence="5">Leaf</tissue>
    </source>
</reference>
<keyword evidence="2 3" id="KW-0802">TPR repeat</keyword>
<dbReference type="Gene3D" id="1.25.40.10">
    <property type="entry name" value="Tetratricopeptide repeat domain"/>
    <property type="match status" value="6"/>
</dbReference>
<dbReference type="SMART" id="SM00028">
    <property type="entry name" value="TPR"/>
    <property type="match status" value="12"/>
</dbReference>
<proteinExistence type="predicted"/>
<keyword evidence="6" id="KW-1185">Reference proteome</keyword>
<dbReference type="OrthoDB" id="421075at2759"/>
<evidence type="ECO:0000313" key="6">
    <source>
        <dbReference type="Proteomes" id="UP000327013"/>
    </source>
</evidence>
<dbReference type="InterPro" id="IPR039226">
    <property type="entry name" value="Ski3/TTC37"/>
</dbReference>
<accession>A0A5N6L3A9</accession>
<dbReference type="SUPFAM" id="SSF48452">
    <property type="entry name" value="TPR-like"/>
    <property type="match status" value="4"/>
</dbReference>
<dbReference type="Pfam" id="PF18833">
    <property type="entry name" value="TPR_22"/>
    <property type="match status" value="1"/>
</dbReference>
<comment type="caution">
    <text evidence="5">The sequence shown here is derived from an EMBL/GenBank/DDBJ whole genome shotgun (WGS) entry which is preliminary data.</text>
</comment>
<feature type="repeat" description="TPR" evidence="3">
    <location>
        <begin position="973"/>
        <end position="1006"/>
    </location>
</feature>
<feature type="repeat" description="TPR" evidence="3">
    <location>
        <begin position="649"/>
        <end position="682"/>
    </location>
</feature>
<dbReference type="GO" id="GO:0055087">
    <property type="term" value="C:Ski complex"/>
    <property type="evidence" value="ECO:0007669"/>
    <property type="project" value="InterPro"/>
</dbReference>
<feature type="repeat" description="TPR" evidence="3">
    <location>
        <begin position="725"/>
        <end position="758"/>
    </location>
</feature>
<evidence type="ECO:0000256" key="4">
    <source>
        <dbReference type="SAM" id="MobiDB-lite"/>
    </source>
</evidence>
<dbReference type="Pfam" id="PF13432">
    <property type="entry name" value="TPR_16"/>
    <property type="match status" value="4"/>
</dbReference>
<dbReference type="EMBL" id="VIBQ01000082">
    <property type="protein sequence ID" value="KAB8659300.1"/>
    <property type="molecule type" value="Genomic_DNA"/>
</dbReference>
<dbReference type="PANTHER" id="PTHR15704">
    <property type="entry name" value="SUPERKILLER 3 PROTEIN-RELATED"/>
    <property type="match status" value="1"/>
</dbReference>
<dbReference type="Proteomes" id="UP000327013">
    <property type="component" value="Unassembled WGS sequence"/>
</dbReference>